<evidence type="ECO:0000313" key="6">
    <source>
        <dbReference type="Proteomes" id="UP000603453"/>
    </source>
</evidence>
<protein>
    <recommendedName>
        <fullName evidence="4">C2H2-type domain-containing protein</fullName>
    </recommendedName>
</protein>
<reference evidence="5" key="1">
    <citation type="submission" date="2020-12" db="EMBL/GenBank/DDBJ databases">
        <title>Metabolic potential, ecology and presence of endohyphal bacteria is reflected in genomic diversity of Mucoromycotina.</title>
        <authorList>
            <person name="Muszewska A."/>
            <person name="Okrasinska A."/>
            <person name="Steczkiewicz K."/>
            <person name="Drgas O."/>
            <person name="Orlowska M."/>
            <person name="Perlinska-Lenart U."/>
            <person name="Aleksandrzak-Piekarczyk T."/>
            <person name="Szatraj K."/>
            <person name="Zielenkiewicz U."/>
            <person name="Pilsyk S."/>
            <person name="Malc E."/>
            <person name="Mieczkowski P."/>
            <person name="Kruszewska J.S."/>
            <person name="Biernat P."/>
            <person name="Pawlowska J."/>
        </authorList>
    </citation>
    <scope>NUCLEOTIDE SEQUENCE</scope>
    <source>
        <strain evidence="5">WA0000017839</strain>
    </source>
</reference>
<dbReference type="InterPro" id="IPR013087">
    <property type="entry name" value="Znf_C2H2_type"/>
</dbReference>
<feature type="compositionally biased region" description="Gly residues" evidence="2">
    <location>
        <begin position="61"/>
        <end position="74"/>
    </location>
</feature>
<name>A0A8H7V9C7_9FUNG</name>
<keyword evidence="3" id="KW-1133">Transmembrane helix</keyword>
<evidence type="ECO:0000313" key="5">
    <source>
        <dbReference type="EMBL" id="KAG2206019.1"/>
    </source>
</evidence>
<evidence type="ECO:0000256" key="2">
    <source>
        <dbReference type="SAM" id="MobiDB-lite"/>
    </source>
</evidence>
<dbReference type="Proteomes" id="UP000603453">
    <property type="component" value="Unassembled WGS sequence"/>
</dbReference>
<comment type="caution">
    <text evidence="5">The sequence shown here is derived from an EMBL/GenBank/DDBJ whole genome shotgun (WGS) entry which is preliminary data.</text>
</comment>
<dbReference type="GO" id="GO:0008270">
    <property type="term" value="F:zinc ion binding"/>
    <property type="evidence" value="ECO:0007669"/>
    <property type="project" value="UniProtKB-KW"/>
</dbReference>
<proteinExistence type="predicted"/>
<evidence type="ECO:0000259" key="4">
    <source>
        <dbReference type="PROSITE" id="PS50157"/>
    </source>
</evidence>
<dbReference type="PROSITE" id="PS50157">
    <property type="entry name" value="ZINC_FINGER_C2H2_2"/>
    <property type="match status" value="1"/>
</dbReference>
<accession>A0A8H7V9C7</accession>
<feature type="transmembrane region" description="Helical" evidence="3">
    <location>
        <begin position="215"/>
        <end position="237"/>
    </location>
</feature>
<organism evidence="5 6">
    <name type="scientific">Mucor saturninus</name>
    <dbReference type="NCBI Taxonomy" id="64648"/>
    <lineage>
        <taxon>Eukaryota</taxon>
        <taxon>Fungi</taxon>
        <taxon>Fungi incertae sedis</taxon>
        <taxon>Mucoromycota</taxon>
        <taxon>Mucoromycotina</taxon>
        <taxon>Mucoromycetes</taxon>
        <taxon>Mucorales</taxon>
        <taxon>Mucorineae</taxon>
        <taxon>Mucoraceae</taxon>
        <taxon>Mucor</taxon>
    </lineage>
</organism>
<keyword evidence="3" id="KW-0472">Membrane</keyword>
<evidence type="ECO:0000256" key="1">
    <source>
        <dbReference type="PROSITE-ProRule" id="PRU00042"/>
    </source>
</evidence>
<keyword evidence="1" id="KW-0862">Zinc</keyword>
<dbReference type="PROSITE" id="PS00028">
    <property type="entry name" value="ZINC_FINGER_C2H2_1"/>
    <property type="match status" value="1"/>
</dbReference>
<keyword evidence="6" id="KW-1185">Reference proteome</keyword>
<keyword evidence="1" id="KW-0863">Zinc-finger</keyword>
<sequence>MCKRRVSCKICGKFFKGRRGIAIHRRFTTHSGSDTDHEVEMESEGFISDTPEPESSSGGDSFSGGYGGGGGDSGGSYSPPSDFSSNSSSTEYLTASSNRTRYYTASSDRTRTLSMDPSDTTASWIEEMLFPVRYPNGMIDIEGSSLNGISVSRELFYVVERANHRPDRRNEVLANFAEIIVRNRCAPTPMSVKLLWMIYGLFLLLYYLAKYMALYYITTAIYFIFSGQCAFTTNYFIMDME</sequence>
<keyword evidence="3" id="KW-0812">Transmembrane</keyword>
<feature type="compositionally biased region" description="Low complexity" evidence="2">
    <location>
        <begin position="75"/>
        <end position="89"/>
    </location>
</feature>
<keyword evidence="1" id="KW-0479">Metal-binding</keyword>
<dbReference type="EMBL" id="JAEPRD010000033">
    <property type="protein sequence ID" value="KAG2206019.1"/>
    <property type="molecule type" value="Genomic_DNA"/>
</dbReference>
<feature type="transmembrane region" description="Helical" evidence="3">
    <location>
        <begin position="192"/>
        <end position="209"/>
    </location>
</feature>
<feature type="region of interest" description="Disordered" evidence="2">
    <location>
        <begin position="28"/>
        <end position="92"/>
    </location>
</feature>
<dbReference type="AlphaFoldDB" id="A0A8H7V9C7"/>
<gene>
    <name evidence="5" type="ORF">INT47_005337</name>
</gene>
<evidence type="ECO:0000256" key="3">
    <source>
        <dbReference type="SAM" id="Phobius"/>
    </source>
</evidence>
<feature type="domain" description="C2H2-type" evidence="4">
    <location>
        <begin position="6"/>
        <end position="35"/>
    </location>
</feature>